<name>A0A9W8IK31_9FUNG</name>
<dbReference type="SUPFAM" id="SSF69572">
    <property type="entry name" value="Activating enzymes of the ubiquitin-like proteins"/>
    <property type="match status" value="1"/>
</dbReference>
<evidence type="ECO:0000256" key="1">
    <source>
        <dbReference type="ARBA" id="ARBA00005032"/>
    </source>
</evidence>
<dbReference type="GO" id="GO:0005737">
    <property type="term" value="C:cytoplasm"/>
    <property type="evidence" value="ECO:0007669"/>
    <property type="project" value="TreeGrafter"/>
</dbReference>
<dbReference type="PANTHER" id="PTHR10953:SF29">
    <property type="entry name" value="NEDD8-ACTIVATING ENZYME E1 REGULATORY SUBUNIT"/>
    <property type="match status" value="1"/>
</dbReference>
<dbReference type="Proteomes" id="UP001140074">
    <property type="component" value="Unassembled WGS sequence"/>
</dbReference>
<dbReference type="GO" id="GO:0019781">
    <property type="term" value="F:NEDD8 activating enzyme activity"/>
    <property type="evidence" value="ECO:0007669"/>
    <property type="project" value="UniProtKB-UniRule"/>
</dbReference>
<dbReference type="PANTHER" id="PTHR10953">
    <property type="entry name" value="UBIQUITIN-ACTIVATING ENZYME E1"/>
    <property type="match status" value="1"/>
</dbReference>
<dbReference type="InterPro" id="IPR045886">
    <property type="entry name" value="ThiF/MoeB/HesA"/>
</dbReference>
<comment type="caution">
    <text evidence="6">The sequence shown here is derived from an EMBL/GenBank/DDBJ whole genome shotgun (WGS) entry which is preliminary data.</text>
</comment>
<organism evidence="6 7">
    <name type="scientific">Coemansia aciculifera</name>
    <dbReference type="NCBI Taxonomy" id="417176"/>
    <lineage>
        <taxon>Eukaryota</taxon>
        <taxon>Fungi</taxon>
        <taxon>Fungi incertae sedis</taxon>
        <taxon>Zoopagomycota</taxon>
        <taxon>Kickxellomycotina</taxon>
        <taxon>Kickxellomycetes</taxon>
        <taxon>Kickxellales</taxon>
        <taxon>Kickxellaceae</taxon>
        <taxon>Coemansia</taxon>
    </lineage>
</organism>
<dbReference type="Pfam" id="PF00899">
    <property type="entry name" value="ThiF"/>
    <property type="match status" value="1"/>
</dbReference>
<comment type="pathway">
    <text evidence="1 4">Protein modification; protein neddylation.</text>
</comment>
<keyword evidence="7" id="KW-1185">Reference proteome</keyword>
<dbReference type="GO" id="GO:0045116">
    <property type="term" value="P:protein neddylation"/>
    <property type="evidence" value="ECO:0007669"/>
    <property type="project" value="UniProtKB-UniRule"/>
</dbReference>
<reference evidence="6" key="1">
    <citation type="submission" date="2022-07" db="EMBL/GenBank/DDBJ databases">
        <title>Phylogenomic reconstructions and comparative analyses of Kickxellomycotina fungi.</title>
        <authorList>
            <person name="Reynolds N.K."/>
            <person name="Stajich J.E."/>
            <person name="Barry K."/>
            <person name="Grigoriev I.V."/>
            <person name="Crous P."/>
            <person name="Smith M.E."/>
        </authorList>
    </citation>
    <scope>NUCLEOTIDE SEQUENCE</scope>
    <source>
        <strain evidence="6">RSA 476</strain>
    </source>
</reference>
<dbReference type="InterPro" id="IPR035985">
    <property type="entry name" value="Ubiquitin-activating_enz"/>
</dbReference>
<gene>
    <name evidence="6" type="ORF">GGH94_004583</name>
</gene>
<evidence type="ECO:0000259" key="5">
    <source>
        <dbReference type="Pfam" id="PF00899"/>
    </source>
</evidence>
<evidence type="ECO:0000256" key="3">
    <source>
        <dbReference type="ARBA" id="ARBA00022786"/>
    </source>
</evidence>
<dbReference type="InterPro" id="IPR030667">
    <property type="entry name" value="APP-BP1"/>
</dbReference>
<evidence type="ECO:0000256" key="4">
    <source>
        <dbReference type="PIRNR" id="PIRNR039099"/>
    </source>
</evidence>
<comment type="similarity">
    <text evidence="2 4">Belongs to the ubiquitin-activating E1 family. ULA1 subfamily.</text>
</comment>
<accession>A0A9W8IK31</accession>
<feature type="domain" description="THIF-type NAD/FAD binding fold" evidence="5">
    <location>
        <begin position="34"/>
        <end position="541"/>
    </location>
</feature>
<evidence type="ECO:0000256" key="2">
    <source>
        <dbReference type="ARBA" id="ARBA00006868"/>
    </source>
</evidence>
<protein>
    <recommendedName>
        <fullName evidence="4">NEDD8-activating enzyme E1 regulatory subunit</fullName>
    </recommendedName>
</protein>
<sequence>MLLRETLQKRGVDGAAQRRAAHSTRGNVVFGDVLTESGQTALEGARVCVFGSTALAAETLKNLVLPGIGEFVVVDDGVVGEQDTLTNFFVQTDDQGKMRAECIVQGLCELNPDVRGSAVTRSPAELLASSDPADIQLVASATLVLACGQPESVICALSRRCWQAHVPLVAADYAGFYARVRTSIPEHAVVESHADTPSDLRLLTPFPALRNYIDEIDLDVLDSTDLAHVPYPLIVAKALKALSLDGDAAAPTIQQKRELRDLIGTMAPVPGEENFVQAVDAVTQHCKPYSTPDAVDEILNDPAAVAPLTDDTKVDHFWLLVSALRAYMLSDYSLGMLPLNGSIPDMKADTKGYIALQRIYKQKAAEDAAQFATHVARELTDAGLPADFISSDEVAVFCRNASNLRLLRFTSLHDEIEGDSLCATAENLVVADVASHYALFRASARFEAVHGRYPGVSASPNDAEMLDDELVASDTVKLIGIANSLLAEWGLESTTVDENLAMEFARSGHCELHNISSMTGGIVSQEAIKLITHQYVPENSLCIVDGVKAKSYVAKI</sequence>
<dbReference type="Gene3D" id="3.40.50.720">
    <property type="entry name" value="NAD(P)-binding Rossmann-like Domain"/>
    <property type="match status" value="2"/>
</dbReference>
<dbReference type="EMBL" id="JANBUY010000194">
    <property type="protein sequence ID" value="KAJ2861935.1"/>
    <property type="molecule type" value="Genomic_DNA"/>
</dbReference>
<dbReference type="InterPro" id="IPR000594">
    <property type="entry name" value="ThiF_NAD_FAD-bd"/>
</dbReference>
<comment type="function">
    <text evidence="4">Regulatory subunit of the dimeric UBA3-ULA1 E1 enzyme.</text>
</comment>
<dbReference type="AlphaFoldDB" id="A0A9W8IK31"/>
<keyword evidence="3 4" id="KW-0833">Ubl conjugation pathway</keyword>
<evidence type="ECO:0000313" key="6">
    <source>
        <dbReference type="EMBL" id="KAJ2861935.1"/>
    </source>
</evidence>
<evidence type="ECO:0000313" key="7">
    <source>
        <dbReference type="Proteomes" id="UP001140074"/>
    </source>
</evidence>
<dbReference type="PIRSF" id="PIRSF039099">
    <property type="entry name" value="APP-BP1"/>
    <property type="match status" value="1"/>
</dbReference>
<proteinExistence type="inferred from homology"/>